<proteinExistence type="predicted"/>
<accession>A0A450VRR6</accession>
<gene>
    <name evidence="2" type="ORF">BECKH772B_GA0070898_107822</name>
    <name evidence="3" type="ORF">BECKH772C_GA0070978_105631</name>
</gene>
<dbReference type="InterPro" id="IPR047650">
    <property type="entry name" value="Transpos_IS110"/>
</dbReference>
<feature type="domain" description="Transposase IS110-like N-terminal" evidence="1">
    <location>
        <begin position="4"/>
        <end position="96"/>
    </location>
</feature>
<dbReference type="Pfam" id="PF01548">
    <property type="entry name" value="DEDD_Tnp_IS110"/>
    <property type="match status" value="1"/>
</dbReference>
<protein>
    <submittedName>
        <fullName evidence="2">Transposase</fullName>
    </submittedName>
</protein>
<dbReference type="PANTHER" id="PTHR33055">
    <property type="entry name" value="TRANSPOSASE FOR INSERTION SEQUENCE ELEMENT IS1111A"/>
    <property type="match status" value="1"/>
</dbReference>
<evidence type="ECO:0000313" key="3">
    <source>
        <dbReference type="EMBL" id="VFK08949.1"/>
    </source>
</evidence>
<evidence type="ECO:0000313" key="2">
    <source>
        <dbReference type="EMBL" id="VFK07466.1"/>
    </source>
</evidence>
<dbReference type="GO" id="GO:0006313">
    <property type="term" value="P:DNA transposition"/>
    <property type="evidence" value="ECO:0007669"/>
    <property type="project" value="InterPro"/>
</dbReference>
<name>A0A450VRR6_9GAMM</name>
<reference evidence="2" key="1">
    <citation type="submission" date="2019-02" db="EMBL/GenBank/DDBJ databases">
        <authorList>
            <person name="Gruber-Vodicka R. H."/>
            <person name="Seah K. B. B."/>
        </authorList>
    </citation>
    <scope>NUCLEOTIDE SEQUENCE</scope>
    <source>
        <strain evidence="3">BECK_SA2B12</strain>
        <strain evidence="2">BECK_SA2B20</strain>
    </source>
</reference>
<sequence length="96" mass="10569">MNTAGIDVGHETLMVVIRKNGKPNKARTFENTPSGHQALLKALRTARVTRVGPEATGTYHSDLAVALHTSNRFELMVINPKAAKHYAKARMTRCKT</sequence>
<evidence type="ECO:0000259" key="1">
    <source>
        <dbReference type="Pfam" id="PF01548"/>
    </source>
</evidence>
<dbReference type="InterPro" id="IPR002525">
    <property type="entry name" value="Transp_IS110-like_N"/>
</dbReference>
<dbReference type="EMBL" id="CAADFJ010000563">
    <property type="protein sequence ID" value="VFK08949.1"/>
    <property type="molecule type" value="Genomic_DNA"/>
</dbReference>
<dbReference type="AlphaFoldDB" id="A0A450VRR6"/>
<organism evidence="2">
    <name type="scientific">Candidatus Kentrum eta</name>
    <dbReference type="NCBI Taxonomy" id="2126337"/>
    <lineage>
        <taxon>Bacteria</taxon>
        <taxon>Pseudomonadati</taxon>
        <taxon>Pseudomonadota</taxon>
        <taxon>Gammaproteobacteria</taxon>
        <taxon>Candidatus Kentrum</taxon>
    </lineage>
</organism>
<dbReference type="EMBL" id="CAADFI010000782">
    <property type="protein sequence ID" value="VFK07466.1"/>
    <property type="molecule type" value="Genomic_DNA"/>
</dbReference>
<dbReference type="GO" id="GO:0004803">
    <property type="term" value="F:transposase activity"/>
    <property type="evidence" value="ECO:0007669"/>
    <property type="project" value="InterPro"/>
</dbReference>
<dbReference type="GO" id="GO:0003677">
    <property type="term" value="F:DNA binding"/>
    <property type="evidence" value="ECO:0007669"/>
    <property type="project" value="InterPro"/>
</dbReference>